<evidence type="ECO:0000256" key="2">
    <source>
        <dbReference type="SAM" id="Phobius"/>
    </source>
</evidence>
<evidence type="ECO:0000313" key="4">
    <source>
        <dbReference type="Proteomes" id="UP001189429"/>
    </source>
</evidence>
<sequence>FGDRASNPWIANPCLRAPATWARGRSHGHPAPPDRKAAMSSAQFAASGPSRDPETGNYLTREQLEEKYRWRQSYSFNPAEAQYGQFAMDDDGSNVQCLWASINLATSFIWLFTAGAFGLKFRMVFFEDSSKPWGTMVAAVGFISAFLGTAATGCCCDPMEKAYTPFYVVNVVYAVLGFFVSAFEITKSRHTNDWGYLFLALVSAVTCAGSVHMKVLSVLEGSVSSRRHILPWTSTPLAWHVRVPQKRSGPHVHKLQDVIAKAKTLKMDNGMVAPPGCFWHLPPLREHIQDMGFGVLHVTFGCFSLIHLQLIMPQAGSMYTYCDYQDNATKHVDVQLRVHHRGSRFGLVWQD</sequence>
<name>A0ABN9VV81_9DINO</name>
<protein>
    <submittedName>
        <fullName evidence="3">Uncharacterized protein</fullName>
    </submittedName>
</protein>
<keyword evidence="2" id="KW-0812">Transmembrane</keyword>
<dbReference type="EMBL" id="CAUYUJ010017609">
    <property type="protein sequence ID" value="CAK0876244.1"/>
    <property type="molecule type" value="Genomic_DNA"/>
</dbReference>
<feature type="transmembrane region" description="Helical" evidence="2">
    <location>
        <begin position="133"/>
        <end position="152"/>
    </location>
</feature>
<accession>A0ABN9VV81</accession>
<reference evidence="3" key="1">
    <citation type="submission" date="2023-10" db="EMBL/GenBank/DDBJ databases">
        <authorList>
            <person name="Chen Y."/>
            <person name="Shah S."/>
            <person name="Dougan E. K."/>
            <person name="Thang M."/>
            <person name="Chan C."/>
        </authorList>
    </citation>
    <scope>NUCLEOTIDE SEQUENCE [LARGE SCALE GENOMIC DNA]</scope>
</reference>
<proteinExistence type="predicted"/>
<feature type="transmembrane region" description="Helical" evidence="2">
    <location>
        <begin position="98"/>
        <end position="121"/>
    </location>
</feature>
<evidence type="ECO:0000256" key="1">
    <source>
        <dbReference type="SAM" id="MobiDB-lite"/>
    </source>
</evidence>
<comment type="caution">
    <text evidence="3">The sequence shown here is derived from an EMBL/GenBank/DDBJ whole genome shotgun (WGS) entry which is preliminary data.</text>
</comment>
<keyword evidence="2" id="KW-0472">Membrane</keyword>
<evidence type="ECO:0000313" key="3">
    <source>
        <dbReference type="EMBL" id="CAK0876244.1"/>
    </source>
</evidence>
<dbReference type="Proteomes" id="UP001189429">
    <property type="component" value="Unassembled WGS sequence"/>
</dbReference>
<feature type="transmembrane region" description="Helical" evidence="2">
    <location>
        <begin position="291"/>
        <end position="311"/>
    </location>
</feature>
<feature type="region of interest" description="Disordered" evidence="1">
    <location>
        <begin position="21"/>
        <end position="56"/>
    </location>
</feature>
<feature type="transmembrane region" description="Helical" evidence="2">
    <location>
        <begin position="164"/>
        <end position="183"/>
    </location>
</feature>
<keyword evidence="2" id="KW-1133">Transmembrane helix</keyword>
<organism evidence="3 4">
    <name type="scientific">Prorocentrum cordatum</name>
    <dbReference type="NCBI Taxonomy" id="2364126"/>
    <lineage>
        <taxon>Eukaryota</taxon>
        <taxon>Sar</taxon>
        <taxon>Alveolata</taxon>
        <taxon>Dinophyceae</taxon>
        <taxon>Prorocentrales</taxon>
        <taxon>Prorocentraceae</taxon>
        <taxon>Prorocentrum</taxon>
    </lineage>
</organism>
<feature type="non-terminal residue" evidence="3">
    <location>
        <position position="1"/>
    </location>
</feature>
<keyword evidence="4" id="KW-1185">Reference proteome</keyword>
<feature type="transmembrane region" description="Helical" evidence="2">
    <location>
        <begin position="195"/>
        <end position="213"/>
    </location>
</feature>
<gene>
    <name evidence="3" type="ORF">PCOR1329_LOCUS60678</name>
</gene>